<dbReference type="EMBL" id="CAGI01000171">
    <property type="protein sequence ID" value="CCF52184.1"/>
    <property type="molecule type" value="Genomic_DNA"/>
</dbReference>
<gene>
    <name evidence="2" type="ORF">UHOR_08471</name>
</gene>
<sequence length="111" mass="12374">MVRGNGICSAPGARLQPDFQSGNLPTDVFLNGKIDKDVYIWILPTFKTEVTENKCYRLKKALYGLKQAGRLWHAALGEQLQAFGFKHCWAELQCDGTAHSLCQQPPSHQGN</sequence>
<accession>I2FZ41</accession>
<dbReference type="Proteomes" id="UP000006174">
    <property type="component" value="Unassembled WGS sequence"/>
</dbReference>
<protein>
    <recommendedName>
        <fullName evidence="1">Reverse transcriptase Ty1/copia-type domain-containing protein</fullName>
    </recommendedName>
</protein>
<keyword evidence="3" id="KW-1185">Reference proteome</keyword>
<evidence type="ECO:0000313" key="2">
    <source>
        <dbReference type="EMBL" id="CCF52184.1"/>
    </source>
</evidence>
<dbReference type="HOGENOM" id="CLU_2160293_0_0_1"/>
<dbReference type="Pfam" id="PF07727">
    <property type="entry name" value="RVT_2"/>
    <property type="match status" value="1"/>
</dbReference>
<evidence type="ECO:0000259" key="1">
    <source>
        <dbReference type="Pfam" id="PF07727"/>
    </source>
</evidence>
<evidence type="ECO:0000313" key="3">
    <source>
        <dbReference type="Proteomes" id="UP000006174"/>
    </source>
</evidence>
<reference evidence="2 3" key="1">
    <citation type="journal article" date="2012" name="Plant Cell">
        <title>Genome comparison of barley and maize smut fungi reveals targeted loss of RNA silencing components and species-specific presence of transposable elements.</title>
        <authorList>
            <person name="Laurie J.D."/>
            <person name="Ali S."/>
            <person name="Linning R."/>
            <person name="Mannhaupt G."/>
            <person name="Wong P."/>
            <person name="Gueldener U."/>
            <person name="Muensterkoetter M."/>
            <person name="Moore R."/>
            <person name="Kahmann R."/>
            <person name="Bakkeren G."/>
            <person name="Schirawski J."/>
        </authorList>
    </citation>
    <scope>NUCLEOTIDE SEQUENCE [LARGE SCALE GENOMIC DNA]</scope>
    <source>
        <strain evidence="3">Uh4875-4</strain>
    </source>
</reference>
<comment type="caution">
    <text evidence="2">The sequence shown here is derived from an EMBL/GenBank/DDBJ whole genome shotgun (WGS) entry which is preliminary data.</text>
</comment>
<name>I2FZ41_USTHO</name>
<organism evidence="2 3">
    <name type="scientific">Ustilago hordei</name>
    <name type="common">Barley covered smut fungus</name>
    <dbReference type="NCBI Taxonomy" id="120017"/>
    <lineage>
        <taxon>Eukaryota</taxon>
        <taxon>Fungi</taxon>
        <taxon>Dikarya</taxon>
        <taxon>Basidiomycota</taxon>
        <taxon>Ustilaginomycotina</taxon>
        <taxon>Ustilaginomycetes</taxon>
        <taxon>Ustilaginales</taxon>
        <taxon>Ustilaginaceae</taxon>
        <taxon>Ustilago</taxon>
    </lineage>
</organism>
<feature type="domain" description="Reverse transcriptase Ty1/copia-type" evidence="1">
    <location>
        <begin position="28"/>
        <end position="90"/>
    </location>
</feature>
<dbReference type="InterPro" id="IPR013103">
    <property type="entry name" value="RVT_2"/>
</dbReference>
<dbReference type="AlphaFoldDB" id="I2FZ41"/>
<proteinExistence type="predicted"/>